<proteinExistence type="predicted"/>
<keyword evidence="4" id="KW-1185">Reference proteome</keyword>
<dbReference type="EMBL" id="AP013070">
    <property type="protein sequence ID" value="BAN54327.1"/>
    <property type="molecule type" value="Genomic_DNA"/>
</dbReference>
<dbReference type="InterPro" id="IPR031325">
    <property type="entry name" value="RHS_repeat"/>
</dbReference>
<dbReference type="NCBIfam" id="TIGR01643">
    <property type="entry name" value="YD_repeat_2x"/>
    <property type="match status" value="5"/>
</dbReference>
<reference evidence="3 4" key="1">
    <citation type="journal article" date="2014" name="Genome Announc.">
        <title>The Complete Genome Sequence of Pseudomonas putida NBRC 14164T Confirms High Intraspecies Variation.</title>
        <authorList>
            <person name="Ohji S."/>
            <person name="Yamazoe A."/>
            <person name="Hosoyama A."/>
            <person name="Tsuchikane K."/>
            <person name="Ezaki T."/>
            <person name="Fujita N."/>
        </authorList>
    </citation>
    <scope>NUCLEOTIDE SEQUENCE [LARGE SCALE GENOMIC DNA]</scope>
    <source>
        <strain evidence="3 4">NBRC 14164</strain>
    </source>
</reference>
<organism evidence="3 4">
    <name type="scientific">Pseudomonas putida NBRC 14164</name>
    <dbReference type="NCBI Taxonomy" id="1211579"/>
    <lineage>
        <taxon>Bacteria</taxon>
        <taxon>Pseudomonadati</taxon>
        <taxon>Pseudomonadota</taxon>
        <taxon>Gammaproteobacteria</taxon>
        <taxon>Pseudomonadales</taxon>
        <taxon>Pseudomonadaceae</taxon>
        <taxon>Pseudomonas</taxon>
    </lineage>
</organism>
<dbReference type="InterPro" id="IPR050708">
    <property type="entry name" value="T6SS_VgrG/RHS"/>
</dbReference>
<accession>A0ABM7EEL9</accession>
<dbReference type="Pfam" id="PF05593">
    <property type="entry name" value="RHS_repeat"/>
    <property type="match status" value="1"/>
</dbReference>
<keyword evidence="1" id="KW-0677">Repeat</keyword>
<dbReference type="PANTHER" id="PTHR32305">
    <property type="match status" value="1"/>
</dbReference>
<dbReference type="Gene3D" id="2.180.10.10">
    <property type="entry name" value="RHS repeat-associated core"/>
    <property type="match status" value="1"/>
</dbReference>
<feature type="domain" description="Teneurin-like YD-shell" evidence="2">
    <location>
        <begin position="70"/>
        <end position="247"/>
    </location>
</feature>
<dbReference type="PANTHER" id="PTHR32305:SF15">
    <property type="entry name" value="PROTEIN RHSA-RELATED"/>
    <property type="match status" value="1"/>
</dbReference>
<dbReference type="InterPro" id="IPR006530">
    <property type="entry name" value="YD"/>
</dbReference>
<evidence type="ECO:0000256" key="1">
    <source>
        <dbReference type="ARBA" id="ARBA00022737"/>
    </source>
</evidence>
<gene>
    <name evidence="3" type="ORF">PP4_24740</name>
</gene>
<evidence type="ECO:0000313" key="3">
    <source>
        <dbReference type="EMBL" id="BAN54327.1"/>
    </source>
</evidence>
<evidence type="ECO:0000313" key="4">
    <source>
        <dbReference type="Proteomes" id="UP000016702"/>
    </source>
</evidence>
<protein>
    <recommendedName>
        <fullName evidence="2">Teneurin-like YD-shell domain-containing protein</fullName>
    </recommendedName>
</protein>
<dbReference type="Pfam" id="PF25023">
    <property type="entry name" value="TEN_YD-shell"/>
    <property type="match status" value="1"/>
</dbReference>
<evidence type="ECO:0000259" key="2">
    <source>
        <dbReference type="Pfam" id="PF25023"/>
    </source>
</evidence>
<dbReference type="InterPro" id="IPR056823">
    <property type="entry name" value="TEN-like_YD-shell"/>
</dbReference>
<sequence length="390" mass="44525">MRLVVWSKPYLDNLFFYFGEVPDTNTEVPLQRIENALGHFLHFTRTPDGMLTDISATGGTRVHLHYDNPLGRLTDIKRVVNNEAVETLTQYRYDEHGQLSAVINRNGDTVRSFKSTYYRYDERQHLVAVTDALNQTTTLERKPDGEVQRISHPDGTTETFTYNVYGQVLSHTDGKGQTTRLMRTARGLPSSRQDGKGQRVRYEYDKAIRLTALVNENNATYSFAYDVSDRLSEEVRVDNLTRRFSYNVGGHLTRLDEIGYGENAERPERHTLFERDAIGRLIAKLNSDAQQRFTYDDGDRLLSIERQPTGIGKQLGITEEKLEYAYDLLGRLTKEITPAGTLGYEYDPLSNLTTLTLPDGRKVNHLYYGSGHLHQLNLDGLLISDMADHH</sequence>
<name>A0ABM7EEL9_PSEPU</name>
<dbReference type="Proteomes" id="UP000016702">
    <property type="component" value="Chromosome"/>
</dbReference>